<keyword evidence="1" id="KW-1133">Transmembrane helix</keyword>
<protein>
    <submittedName>
        <fullName evidence="2">Uncharacterized protein</fullName>
    </submittedName>
</protein>
<comment type="caution">
    <text evidence="2">The sequence shown here is derived from an EMBL/GenBank/DDBJ whole genome shotgun (WGS) entry which is preliminary data.</text>
</comment>
<sequence length="74" mass="8790">MELILEPRSRSLLCWKSSRTTRAKLLIIPYLEILMIWLHGYALQLSNLKIRTRRPRFLLKLVSCGRCLHTRSPK</sequence>
<gene>
    <name evidence="2" type="ORF">B296_00044390</name>
</gene>
<accession>A0A426ZB54</accession>
<dbReference type="EMBL" id="AMZH03007485">
    <property type="protein sequence ID" value="RRT61220.1"/>
    <property type="molecule type" value="Genomic_DNA"/>
</dbReference>
<keyword evidence="1" id="KW-0812">Transmembrane</keyword>
<organism evidence="2 3">
    <name type="scientific">Ensete ventricosum</name>
    <name type="common">Abyssinian banana</name>
    <name type="synonym">Musa ensete</name>
    <dbReference type="NCBI Taxonomy" id="4639"/>
    <lineage>
        <taxon>Eukaryota</taxon>
        <taxon>Viridiplantae</taxon>
        <taxon>Streptophyta</taxon>
        <taxon>Embryophyta</taxon>
        <taxon>Tracheophyta</taxon>
        <taxon>Spermatophyta</taxon>
        <taxon>Magnoliopsida</taxon>
        <taxon>Liliopsida</taxon>
        <taxon>Zingiberales</taxon>
        <taxon>Musaceae</taxon>
        <taxon>Ensete</taxon>
    </lineage>
</organism>
<name>A0A426ZB54_ENSVE</name>
<evidence type="ECO:0000313" key="3">
    <source>
        <dbReference type="Proteomes" id="UP000287651"/>
    </source>
</evidence>
<proteinExistence type="predicted"/>
<feature type="transmembrane region" description="Helical" evidence="1">
    <location>
        <begin position="27"/>
        <end position="46"/>
    </location>
</feature>
<evidence type="ECO:0000256" key="1">
    <source>
        <dbReference type="SAM" id="Phobius"/>
    </source>
</evidence>
<dbReference type="Proteomes" id="UP000287651">
    <property type="component" value="Unassembled WGS sequence"/>
</dbReference>
<dbReference type="AlphaFoldDB" id="A0A426ZB54"/>
<reference evidence="2 3" key="1">
    <citation type="journal article" date="2014" name="Agronomy (Basel)">
        <title>A Draft Genome Sequence for Ensete ventricosum, the Drought-Tolerant Tree Against Hunger.</title>
        <authorList>
            <person name="Harrison J."/>
            <person name="Moore K.A."/>
            <person name="Paszkiewicz K."/>
            <person name="Jones T."/>
            <person name="Grant M."/>
            <person name="Ambacheew D."/>
            <person name="Muzemil S."/>
            <person name="Studholme D.J."/>
        </authorList>
    </citation>
    <scope>NUCLEOTIDE SEQUENCE [LARGE SCALE GENOMIC DNA]</scope>
</reference>
<evidence type="ECO:0000313" key="2">
    <source>
        <dbReference type="EMBL" id="RRT61220.1"/>
    </source>
</evidence>
<keyword evidence="1" id="KW-0472">Membrane</keyword>